<comment type="caution">
    <text evidence="1">The sequence shown here is derived from an EMBL/GenBank/DDBJ whole genome shotgun (WGS) entry which is preliminary data.</text>
</comment>
<dbReference type="AlphaFoldDB" id="A0A327WQJ7"/>
<dbReference type="RefSeq" id="WP_111630144.1">
    <property type="nucleotide sequence ID" value="NZ_QLMC01000005.1"/>
</dbReference>
<organism evidence="1 2">
    <name type="scientific">Larkinella arboricola</name>
    <dbReference type="NCBI Taxonomy" id="643671"/>
    <lineage>
        <taxon>Bacteria</taxon>
        <taxon>Pseudomonadati</taxon>
        <taxon>Bacteroidota</taxon>
        <taxon>Cytophagia</taxon>
        <taxon>Cytophagales</taxon>
        <taxon>Spirosomataceae</taxon>
        <taxon>Larkinella</taxon>
    </lineage>
</organism>
<dbReference type="Proteomes" id="UP000248790">
    <property type="component" value="Unassembled WGS sequence"/>
</dbReference>
<evidence type="ECO:0008006" key="3">
    <source>
        <dbReference type="Google" id="ProtNLM"/>
    </source>
</evidence>
<evidence type="ECO:0000313" key="2">
    <source>
        <dbReference type="Proteomes" id="UP000248790"/>
    </source>
</evidence>
<keyword evidence="2" id="KW-1185">Reference proteome</keyword>
<dbReference type="OrthoDB" id="9815193at2"/>
<protein>
    <recommendedName>
        <fullName evidence="3">RNA helicase</fullName>
    </recommendedName>
</protein>
<name>A0A327WQJ7_LARAB</name>
<accession>A0A327WQJ7</accession>
<evidence type="ECO:0000313" key="1">
    <source>
        <dbReference type="EMBL" id="RAJ94239.1"/>
    </source>
</evidence>
<reference evidence="1 2" key="1">
    <citation type="submission" date="2018-06" db="EMBL/GenBank/DDBJ databases">
        <title>Genomic Encyclopedia of Archaeal and Bacterial Type Strains, Phase II (KMG-II): from individual species to whole genera.</title>
        <authorList>
            <person name="Goeker M."/>
        </authorList>
    </citation>
    <scope>NUCLEOTIDE SEQUENCE [LARGE SCALE GENOMIC DNA]</scope>
    <source>
        <strain evidence="1 2">DSM 21851</strain>
    </source>
</reference>
<dbReference type="EMBL" id="QLMC01000005">
    <property type="protein sequence ID" value="RAJ94239.1"/>
    <property type="molecule type" value="Genomic_DNA"/>
</dbReference>
<proteinExistence type="predicted"/>
<dbReference type="Gene3D" id="3.40.50.450">
    <property type="match status" value="1"/>
</dbReference>
<gene>
    <name evidence="1" type="ORF">LX87_04124</name>
</gene>
<sequence length="278" mass="32008">MATNDSSETIDSNGKKKCGIIMPISYTEGYQASHWSDVLTIVSEAINEANFEPNLVSNDEAIGLIHERIVNNIYSNEMVVCDVSSKNPNVMFELGLRLAFDKPVIIIKDERTTYSFDTSPIEHLSYPSSLRFGDIMTFKIELTKKIRATYTKSLKKDFSPFLKSFGKMIIPTKIEGKEVPELDFLKNEISYLRADMQRLIKNYLKQSKVFNESDNTEGVYYSIAKLYTTFCFNHQNNAQSYIHFLDFARPQLVTSGFTNEQATNYIMTYWQTMRDLPF</sequence>